<accession>A0A915D5C1</accession>
<evidence type="ECO:0000256" key="1">
    <source>
        <dbReference type="SAM" id="Phobius"/>
    </source>
</evidence>
<dbReference type="InterPro" id="IPR019425">
    <property type="entry name" value="7TM_GPCR_serpentine_rcpt_Srt"/>
</dbReference>
<dbReference type="SUPFAM" id="SSF81321">
    <property type="entry name" value="Family A G protein-coupled receptor-like"/>
    <property type="match status" value="1"/>
</dbReference>
<reference evidence="3" key="1">
    <citation type="submission" date="2022-11" db="UniProtKB">
        <authorList>
            <consortium name="WormBaseParasite"/>
        </authorList>
    </citation>
    <scope>IDENTIFICATION</scope>
</reference>
<dbReference type="WBParaSite" id="jg1615">
    <property type="protein sequence ID" value="jg1615"/>
    <property type="gene ID" value="jg1615"/>
</dbReference>
<protein>
    <submittedName>
        <fullName evidence="3">Uncharacterized protein</fullName>
    </submittedName>
</protein>
<feature type="transmembrane region" description="Helical" evidence="1">
    <location>
        <begin position="105"/>
        <end position="127"/>
    </location>
</feature>
<feature type="transmembrane region" description="Helical" evidence="1">
    <location>
        <begin position="70"/>
        <end position="93"/>
    </location>
</feature>
<evidence type="ECO:0000313" key="2">
    <source>
        <dbReference type="Proteomes" id="UP000887574"/>
    </source>
</evidence>
<keyword evidence="1" id="KW-1133">Transmembrane helix</keyword>
<dbReference type="PANTHER" id="PTHR23021">
    <property type="entry name" value="SERPENTINE RECEPTOR, CLASS T"/>
    <property type="match status" value="1"/>
</dbReference>
<evidence type="ECO:0000313" key="3">
    <source>
        <dbReference type="WBParaSite" id="jg1615"/>
    </source>
</evidence>
<proteinExistence type="predicted"/>
<name>A0A915D5C1_9BILA</name>
<keyword evidence="1" id="KW-0812">Transmembrane</keyword>
<dbReference type="Gene3D" id="1.20.1070.10">
    <property type="entry name" value="Rhodopsin 7-helix transmembrane proteins"/>
    <property type="match status" value="1"/>
</dbReference>
<feature type="transmembrane region" description="Helical" evidence="1">
    <location>
        <begin position="33"/>
        <end position="58"/>
    </location>
</feature>
<dbReference type="Proteomes" id="UP000887574">
    <property type="component" value="Unplaced"/>
</dbReference>
<keyword evidence="2" id="KW-1185">Reference proteome</keyword>
<dbReference type="Pfam" id="PF10321">
    <property type="entry name" value="7TM_GPCR_Srt"/>
    <property type="match status" value="1"/>
</dbReference>
<dbReference type="AlphaFoldDB" id="A0A915D5C1"/>
<organism evidence="2 3">
    <name type="scientific">Ditylenchus dipsaci</name>
    <dbReference type="NCBI Taxonomy" id="166011"/>
    <lineage>
        <taxon>Eukaryota</taxon>
        <taxon>Metazoa</taxon>
        <taxon>Ecdysozoa</taxon>
        <taxon>Nematoda</taxon>
        <taxon>Chromadorea</taxon>
        <taxon>Rhabditida</taxon>
        <taxon>Tylenchina</taxon>
        <taxon>Tylenchomorpha</taxon>
        <taxon>Sphaerularioidea</taxon>
        <taxon>Anguinidae</taxon>
        <taxon>Anguininae</taxon>
        <taxon>Ditylenchus</taxon>
    </lineage>
</organism>
<sequence length="195" mass="22914">MEFYLFHYSDYQKLYNCSIYEVEDIPLEDRQHIILGSTFLILFVAFELLYIPCLFAIWKHLRNPCYKLMFFMGLIDVVIMIIPGFLTGIYSILGVMYCSNPLFQYFTGCAGTFLWALESSTSIVLAINRCLEIYSPQLGKRMFEEKRVYMWMLITAVYSFFYSSLSHPITFNGIYVSWFFNPHLGVIDDSVERKA</sequence>
<dbReference type="PANTHER" id="PTHR23021:SF11">
    <property type="entry name" value="SERPENTINE RECEPTOR, CLASS T"/>
    <property type="match status" value="1"/>
</dbReference>
<keyword evidence="1" id="KW-0472">Membrane</keyword>
<feature type="transmembrane region" description="Helical" evidence="1">
    <location>
        <begin position="148"/>
        <end position="165"/>
    </location>
</feature>